<organism evidence="1 2">
    <name type="scientific">Ceratopteris richardii</name>
    <name type="common">Triangle waterfern</name>
    <dbReference type="NCBI Taxonomy" id="49495"/>
    <lineage>
        <taxon>Eukaryota</taxon>
        <taxon>Viridiplantae</taxon>
        <taxon>Streptophyta</taxon>
        <taxon>Embryophyta</taxon>
        <taxon>Tracheophyta</taxon>
        <taxon>Polypodiopsida</taxon>
        <taxon>Polypodiidae</taxon>
        <taxon>Polypodiales</taxon>
        <taxon>Pteridineae</taxon>
        <taxon>Pteridaceae</taxon>
        <taxon>Parkerioideae</taxon>
        <taxon>Ceratopteris</taxon>
    </lineage>
</organism>
<evidence type="ECO:0000313" key="1">
    <source>
        <dbReference type="EMBL" id="KAH7431794.1"/>
    </source>
</evidence>
<reference evidence="1" key="1">
    <citation type="submission" date="2021-08" db="EMBL/GenBank/DDBJ databases">
        <title>WGS assembly of Ceratopteris richardii.</title>
        <authorList>
            <person name="Marchant D.B."/>
            <person name="Chen G."/>
            <person name="Jenkins J."/>
            <person name="Shu S."/>
            <person name="Leebens-Mack J."/>
            <person name="Grimwood J."/>
            <person name="Schmutz J."/>
            <person name="Soltis P."/>
            <person name="Soltis D."/>
            <person name="Chen Z.-H."/>
        </authorList>
    </citation>
    <scope>NUCLEOTIDE SEQUENCE</scope>
    <source>
        <strain evidence="1">Whitten #5841</strain>
        <tissue evidence="1">Leaf</tissue>
    </source>
</reference>
<dbReference type="EMBL" id="CM035413">
    <property type="protein sequence ID" value="KAH7431794.1"/>
    <property type="molecule type" value="Genomic_DNA"/>
</dbReference>
<accession>A0A8T2UET8</accession>
<dbReference type="AlphaFoldDB" id="A0A8T2UET8"/>
<sequence length="124" mass="14140">MTYQEVLCEGPKDRNLKMDVENEVTAFTIQIFRGFKLFNSPKPSSRGDAHQSLEDEQGKGFWESSQMLNLIRGLKLFNSPKPSSRGDAHQSLEDEQGKGFWESSQMLNLILYNGTHVKEERGLC</sequence>
<keyword evidence="2" id="KW-1185">Reference proteome</keyword>
<proteinExistence type="predicted"/>
<protein>
    <submittedName>
        <fullName evidence="1">Uncharacterized protein</fullName>
    </submittedName>
</protein>
<comment type="caution">
    <text evidence="1">The sequence shown here is derived from an EMBL/GenBank/DDBJ whole genome shotgun (WGS) entry which is preliminary data.</text>
</comment>
<gene>
    <name evidence="1" type="ORF">KP509_08G066800</name>
</gene>
<dbReference type="Proteomes" id="UP000825935">
    <property type="component" value="Chromosome 8"/>
</dbReference>
<name>A0A8T2UET8_CERRI</name>
<evidence type="ECO:0000313" key="2">
    <source>
        <dbReference type="Proteomes" id="UP000825935"/>
    </source>
</evidence>